<evidence type="ECO:0000313" key="5">
    <source>
        <dbReference type="Proteomes" id="UP000319578"/>
    </source>
</evidence>
<evidence type="ECO:0000259" key="1">
    <source>
        <dbReference type="Pfam" id="PF08955"/>
    </source>
</evidence>
<dbReference type="AlphaFoldDB" id="A0A0K9YZQ0"/>
<dbReference type="Gene3D" id="3.30.70.1740">
    <property type="entry name" value="Bypass-of-forespore C, C-terminal domain"/>
    <property type="match status" value="1"/>
</dbReference>
<dbReference type="Gene3D" id="3.10.20.420">
    <property type="entry name" value="Bypass-of-forespore C, N-terminal domain"/>
    <property type="match status" value="1"/>
</dbReference>
<dbReference type="InterPro" id="IPR015050">
    <property type="entry name" value="BofC_C"/>
</dbReference>
<dbReference type="RefSeq" id="WP_049738177.1">
    <property type="nucleotide sequence ID" value="NZ_BJON01000019.1"/>
</dbReference>
<proteinExistence type="predicted"/>
<evidence type="ECO:0000313" key="2">
    <source>
        <dbReference type="EMBL" id="GED71000.1"/>
    </source>
</evidence>
<protein>
    <submittedName>
        <fullName evidence="3">BofC protein</fullName>
    </submittedName>
</protein>
<reference evidence="3" key="2">
    <citation type="submission" date="2015-07" db="EMBL/GenBank/DDBJ databases">
        <title>MeaNS - Measles Nucleotide Surveillance Program.</title>
        <authorList>
            <person name="Tran T."/>
            <person name="Druce J."/>
        </authorList>
    </citation>
    <scope>NUCLEOTIDE SEQUENCE</scope>
    <source>
        <strain evidence="3">DSM 9887</strain>
    </source>
</reference>
<reference evidence="2 5" key="3">
    <citation type="submission" date="2019-06" db="EMBL/GenBank/DDBJ databases">
        <title>Whole genome shotgun sequence of Brevibacillus reuszeri NBRC 15719.</title>
        <authorList>
            <person name="Hosoyama A."/>
            <person name="Uohara A."/>
            <person name="Ohji S."/>
            <person name="Ichikawa N."/>
        </authorList>
    </citation>
    <scope>NUCLEOTIDE SEQUENCE [LARGE SCALE GENOMIC DNA]</scope>
    <source>
        <strain evidence="2 5">NBRC 15719</strain>
    </source>
</reference>
<accession>A0A0K9YZQ0</accession>
<comment type="caution">
    <text evidence="3">The sequence shown here is derived from an EMBL/GenBank/DDBJ whole genome shotgun (WGS) entry which is preliminary data.</text>
</comment>
<dbReference type="STRING" id="54915.ADS79_08335"/>
<dbReference type="Pfam" id="PF08955">
    <property type="entry name" value="BofC_C"/>
    <property type="match status" value="1"/>
</dbReference>
<evidence type="ECO:0000313" key="3">
    <source>
        <dbReference type="EMBL" id="KNB74174.1"/>
    </source>
</evidence>
<organism evidence="3 4">
    <name type="scientific">Brevibacillus reuszeri</name>
    <dbReference type="NCBI Taxonomy" id="54915"/>
    <lineage>
        <taxon>Bacteria</taxon>
        <taxon>Bacillati</taxon>
        <taxon>Bacillota</taxon>
        <taxon>Bacilli</taxon>
        <taxon>Bacillales</taxon>
        <taxon>Paenibacillaceae</taxon>
        <taxon>Brevibacillus</taxon>
    </lineage>
</organism>
<keyword evidence="5" id="KW-1185">Reference proteome</keyword>
<feature type="domain" description="Bypass of forespore C C-terminal" evidence="1">
    <location>
        <begin position="108"/>
        <end position="183"/>
    </location>
</feature>
<dbReference type="InterPro" id="IPR038118">
    <property type="entry name" value="BOFC_N_sf"/>
</dbReference>
<gene>
    <name evidence="3" type="ORF">ADS79_08335</name>
    <name evidence="2" type="ORF">BRE01_47020</name>
</gene>
<dbReference type="Proteomes" id="UP000319578">
    <property type="component" value="Unassembled WGS sequence"/>
</dbReference>
<dbReference type="EMBL" id="BJON01000019">
    <property type="protein sequence ID" value="GED71000.1"/>
    <property type="molecule type" value="Genomic_DNA"/>
</dbReference>
<reference evidence="4" key="1">
    <citation type="submission" date="2015-07" db="EMBL/GenBank/DDBJ databases">
        <title>Genome sequencing project for genomic taxonomy and phylogenomics of Bacillus-like bacteria.</title>
        <authorList>
            <person name="Liu B."/>
            <person name="Wang J."/>
            <person name="Zhu Y."/>
            <person name="Liu G."/>
            <person name="Chen Q."/>
            <person name="Chen Z."/>
            <person name="Lan J."/>
            <person name="Che J."/>
            <person name="Ge C."/>
            <person name="Shi H."/>
            <person name="Pan Z."/>
            <person name="Liu X."/>
        </authorList>
    </citation>
    <scope>NUCLEOTIDE SEQUENCE [LARGE SCALE GENOMIC DNA]</scope>
    <source>
        <strain evidence="4">DSM 9887</strain>
    </source>
</reference>
<dbReference type="Proteomes" id="UP000036834">
    <property type="component" value="Unassembled WGS sequence"/>
</dbReference>
<dbReference type="EMBL" id="LGIQ01000005">
    <property type="protein sequence ID" value="KNB74174.1"/>
    <property type="molecule type" value="Genomic_DNA"/>
</dbReference>
<dbReference type="PATRIC" id="fig|54915.3.peg.7112"/>
<dbReference type="OrthoDB" id="2678751at2"/>
<name>A0A0K9YZQ0_9BACL</name>
<evidence type="ECO:0000313" key="4">
    <source>
        <dbReference type="Proteomes" id="UP000036834"/>
    </source>
</evidence>
<dbReference type="InterPro" id="IPR038117">
    <property type="entry name" value="BofC_C_sf"/>
</dbReference>
<sequence length="192" mass="21711">MEINRRWMVYTSWALALLAGLVAGFFIADASKETGPLRQWFATGSSRSVDVAGKPYKLVLTRTYLCGVRDEEHKPTSLTHLAETMVDYKGWEIVSVDSSKMILMKREQDISPACKANGHFGISADGMLTLFHGLPSEQEVVQTFYRINTAKMEARLSKDDVENLKRGIRVRDLAEYNSILSTYGEFQLNDDY</sequence>